<feature type="compositionally biased region" description="Polar residues" evidence="1">
    <location>
        <begin position="27"/>
        <end position="44"/>
    </location>
</feature>
<reference evidence="2 3" key="1">
    <citation type="journal article" date="2019" name="Nat. Ecol. Evol.">
        <title>Megaphylogeny resolves global patterns of mushroom evolution.</title>
        <authorList>
            <person name="Varga T."/>
            <person name="Krizsan K."/>
            <person name="Foldi C."/>
            <person name="Dima B."/>
            <person name="Sanchez-Garcia M."/>
            <person name="Sanchez-Ramirez S."/>
            <person name="Szollosi G.J."/>
            <person name="Szarkandi J.G."/>
            <person name="Papp V."/>
            <person name="Albert L."/>
            <person name="Andreopoulos W."/>
            <person name="Angelini C."/>
            <person name="Antonin V."/>
            <person name="Barry K.W."/>
            <person name="Bougher N.L."/>
            <person name="Buchanan P."/>
            <person name="Buyck B."/>
            <person name="Bense V."/>
            <person name="Catcheside P."/>
            <person name="Chovatia M."/>
            <person name="Cooper J."/>
            <person name="Damon W."/>
            <person name="Desjardin D."/>
            <person name="Finy P."/>
            <person name="Geml J."/>
            <person name="Haridas S."/>
            <person name="Hughes K."/>
            <person name="Justo A."/>
            <person name="Karasinski D."/>
            <person name="Kautmanova I."/>
            <person name="Kiss B."/>
            <person name="Kocsube S."/>
            <person name="Kotiranta H."/>
            <person name="LaButti K.M."/>
            <person name="Lechner B.E."/>
            <person name="Liimatainen K."/>
            <person name="Lipzen A."/>
            <person name="Lukacs Z."/>
            <person name="Mihaltcheva S."/>
            <person name="Morgado L.N."/>
            <person name="Niskanen T."/>
            <person name="Noordeloos M.E."/>
            <person name="Ohm R.A."/>
            <person name="Ortiz-Santana B."/>
            <person name="Ovrebo C."/>
            <person name="Racz N."/>
            <person name="Riley R."/>
            <person name="Savchenko A."/>
            <person name="Shiryaev A."/>
            <person name="Soop K."/>
            <person name="Spirin V."/>
            <person name="Szebenyi C."/>
            <person name="Tomsovsky M."/>
            <person name="Tulloss R.E."/>
            <person name="Uehling J."/>
            <person name="Grigoriev I.V."/>
            <person name="Vagvolgyi C."/>
            <person name="Papp T."/>
            <person name="Martin F.M."/>
            <person name="Miettinen O."/>
            <person name="Hibbett D.S."/>
            <person name="Nagy L.G."/>
        </authorList>
    </citation>
    <scope>NUCLEOTIDE SEQUENCE [LARGE SCALE GENOMIC DNA]</scope>
    <source>
        <strain evidence="2 3">FP101781</strain>
    </source>
</reference>
<evidence type="ECO:0000313" key="2">
    <source>
        <dbReference type="EMBL" id="TEB32073.1"/>
    </source>
</evidence>
<dbReference type="Proteomes" id="UP000298030">
    <property type="component" value="Unassembled WGS sequence"/>
</dbReference>
<accession>A0A4Y7TD27</accession>
<dbReference type="EMBL" id="QPFP01000016">
    <property type="protein sequence ID" value="TEB32073.1"/>
    <property type="molecule type" value="Genomic_DNA"/>
</dbReference>
<evidence type="ECO:0000256" key="1">
    <source>
        <dbReference type="SAM" id="MobiDB-lite"/>
    </source>
</evidence>
<feature type="region of interest" description="Disordered" evidence="1">
    <location>
        <begin position="27"/>
        <end position="63"/>
    </location>
</feature>
<evidence type="ECO:0000313" key="3">
    <source>
        <dbReference type="Proteomes" id="UP000298030"/>
    </source>
</evidence>
<proteinExistence type="predicted"/>
<organism evidence="2 3">
    <name type="scientific">Coprinellus micaceus</name>
    <name type="common">Glistening ink-cap mushroom</name>
    <name type="synonym">Coprinus micaceus</name>
    <dbReference type="NCBI Taxonomy" id="71717"/>
    <lineage>
        <taxon>Eukaryota</taxon>
        <taxon>Fungi</taxon>
        <taxon>Dikarya</taxon>
        <taxon>Basidiomycota</taxon>
        <taxon>Agaricomycotina</taxon>
        <taxon>Agaricomycetes</taxon>
        <taxon>Agaricomycetidae</taxon>
        <taxon>Agaricales</taxon>
        <taxon>Agaricineae</taxon>
        <taxon>Psathyrellaceae</taxon>
        <taxon>Coprinellus</taxon>
    </lineage>
</organism>
<protein>
    <submittedName>
        <fullName evidence="2">Uncharacterized protein</fullName>
    </submittedName>
</protein>
<keyword evidence="3" id="KW-1185">Reference proteome</keyword>
<dbReference type="AlphaFoldDB" id="A0A4Y7TD27"/>
<name>A0A4Y7TD27_COPMI</name>
<sequence>MDALVEAAELQLAAEMIVALCNNQRLGPQSPQKGYNAVTGSSDSIKVEEDDPTLPNLHQSLCD</sequence>
<gene>
    <name evidence="2" type="ORF">FA13DRAFT_1731822</name>
</gene>
<comment type="caution">
    <text evidence="2">The sequence shown here is derived from an EMBL/GenBank/DDBJ whole genome shotgun (WGS) entry which is preliminary data.</text>
</comment>